<keyword evidence="3" id="KW-0408">Iron</keyword>
<dbReference type="AlphaFoldDB" id="A0AAN4URW0"/>
<reference evidence="6" key="1">
    <citation type="journal article" date="2014" name="Int. J. Syst. Evol. Microbiol.">
        <title>Complete genome sequence of Corynebacterium casei LMG S-19264T (=DSM 44701T), isolated from a smear-ripened cheese.</title>
        <authorList>
            <consortium name="US DOE Joint Genome Institute (JGI-PGF)"/>
            <person name="Walter F."/>
            <person name="Albersmeier A."/>
            <person name="Kalinowski J."/>
            <person name="Ruckert C."/>
        </authorList>
    </citation>
    <scope>NUCLEOTIDE SEQUENCE</scope>
    <source>
        <strain evidence="6">CGMCC 1.10859</strain>
    </source>
</reference>
<dbReference type="Proteomes" id="UP000634647">
    <property type="component" value="Unassembled WGS sequence"/>
</dbReference>
<reference evidence="6" key="3">
    <citation type="submission" date="2023-06" db="EMBL/GenBank/DDBJ databases">
        <authorList>
            <person name="Sun Q."/>
            <person name="Zhou Y."/>
        </authorList>
    </citation>
    <scope>NUCLEOTIDE SEQUENCE</scope>
    <source>
        <strain evidence="6">CGMCC 1.10859</strain>
    </source>
</reference>
<gene>
    <name evidence="6" type="ORF">GCM10008024_21040</name>
    <name evidence="7" type="ORF">SAMN05444006_109158</name>
</gene>
<organism evidence="6 9">
    <name type="scientific">Allgaiera indica</name>
    <dbReference type="NCBI Taxonomy" id="765699"/>
    <lineage>
        <taxon>Bacteria</taxon>
        <taxon>Pseudomonadati</taxon>
        <taxon>Pseudomonadota</taxon>
        <taxon>Alphaproteobacteria</taxon>
        <taxon>Rhodobacterales</taxon>
        <taxon>Paracoccaceae</taxon>
        <taxon>Allgaiera</taxon>
    </lineage>
</organism>
<dbReference type="InterPro" id="IPR018967">
    <property type="entry name" value="FeS-contain_CDGSH-typ"/>
</dbReference>
<keyword evidence="1" id="KW-0001">2Fe-2S</keyword>
<feature type="domain" description="Iron-binding zinc finger CDGSH type" evidence="5">
    <location>
        <begin position="48"/>
        <end position="79"/>
    </location>
</feature>
<evidence type="ECO:0000256" key="2">
    <source>
        <dbReference type="ARBA" id="ARBA00022723"/>
    </source>
</evidence>
<protein>
    <submittedName>
        <fullName evidence="7">Iron-binding zinc finger CDGSH type</fullName>
    </submittedName>
</protein>
<evidence type="ECO:0000313" key="9">
    <source>
        <dbReference type="Proteomes" id="UP000634647"/>
    </source>
</evidence>
<dbReference type="Gene3D" id="3.40.5.90">
    <property type="entry name" value="CDGSH iron-sulfur domain, mitoNEET-type"/>
    <property type="match status" value="2"/>
</dbReference>
<keyword evidence="8" id="KW-1185">Reference proteome</keyword>
<dbReference type="RefSeq" id="WP_035845492.1">
    <property type="nucleotide sequence ID" value="NZ_BNAB01000008.1"/>
</dbReference>
<evidence type="ECO:0000259" key="5">
    <source>
        <dbReference type="SMART" id="SM00704"/>
    </source>
</evidence>
<accession>A0AAN4URW0</accession>
<dbReference type="Proteomes" id="UP000199541">
    <property type="component" value="Unassembled WGS sequence"/>
</dbReference>
<evidence type="ECO:0000313" key="6">
    <source>
        <dbReference type="EMBL" id="GHE02235.1"/>
    </source>
</evidence>
<evidence type="ECO:0000256" key="1">
    <source>
        <dbReference type="ARBA" id="ARBA00022714"/>
    </source>
</evidence>
<evidence type="ECO:0000256" key="3">
    <source>
        <dbReference type="ARBA" id="ARBA00023004"/>
    </source>
</evidence>
<dbReference type="EMBL" id="BNAB01000008">
    <property type="protein sequence ID" value="GHE02235.1"/>
    <property type="molecule type" value="Genomic_DNA"/>
</dbReference>
<sequence>MSESPTVARKAPYPVEVEAGKSYFWCACGKSANQPFCDGSHKGTSFAPIKYTATEDARVFFCGCKHSATKPICDGTHKTL</sequence>
<dbReference type="InterPro" id="IPR042216">
    <property type="entry name" value="MitoNEET_CISD"/>
</dbReference>
<dbReference type="Pfam" id="PF09360">
    <property type="entry name" value="zf-CDGSH"/>
    <property type="match status" value="2"/>
</dbReference>
<feature type="domain" description="Iron-binding zinc finger CDGSH type" evidence="5">
    <location>
        <begin position="10"/>
        <end position="47"/>
    </location>
</feature>
<dbReference type="GO" id="GO:0051537">
    <property type="term" value="F:2 iron, 2 sulfur cluster binding"/>
    <property type="evidence" value="ECO:0007669"/>
    <property type="project" value="UniProtKB-KW"/>
</dbReference>
<proteinExistence type="predicted"/>
<keyword evidence="2" id="KW-0479">Metal-binding</keyword>
<dbReference type="GO" id="GO:0046872">
    <property type="term" value="F:metal ion binding"/>
    <property type="evidence" value="ECO:0007669"/>
    <property type="project" value="UniProtKB-KW"/>
</dbReference>
<dbReference type="PANTHER" id="PTHR46491">
    <property type="entry name" value="CDGSH IRON SULFUR DOMAIN PROTEIN HOMOLOG"/>
    <property type="match status" value="1"/>
</dbReference>
<dbReference type="PANTHER" id="PTHR46491:SF3">
    <property type="entry name" value="CDGSH IRON-SULFUR DOMAIN-CONTAINING PROTEIN 3, MITOCHONDRIAL"/>
    <property type="match status" value="1"/>
</dbReference>
<evidence type="ECO:0000313" key="8">
    <source>
        <dbReference type="Proteomes" id="UP000199541"/>
    </source>
</evidence>
<dbReference type="EMBL" id="FNOB01000009">
    <property type="protein sequence ID" value="SDX07089.1"/>
    <property type="molecule type" value="Genomic_DNA"/>
</dbReference>
<dbReference type="GO" id="GO:0005737">
    <property type="term" value="C:cytoplasm"/>
    <property type="evidence" value="ECO:0007669"/>
    <property type="project" value="UniProtKB-ARBA"/>
</dbReference>
<evidence type="ECO:0000256" key="4">
    <source>
        <dbReference type="ARBA" id="ARBA00023014"/>
    </source>
</evidence>
<comment type="caution">
    <text evidence="6">The sequence shown here is derived from an EMBL/GenBank/DDBJ whole genome shotgun (WGS) entry which is preliminary data.</text>
</comment>
<evidence type="ECO:0000313" key="7">
    <source>
        <dbReference type="EMBL" id="SDX07089.1"/>
    </source>
</evidence>
<dbReference type="SMART" id="SM00704">
    <property type="entry name" value="ZnF_CDGSH"/>
    <property type="match status" value="2"/>
</dbReference>
<keyword evidence="4" id="KW-0411">Iron-sulfur</keyword>
<reference evidence="7 8" key="2">
    <citation type="submission" date="2016-10" db="EMBL/GenBank/DDBJ databases">
        <authorList>
            <person name="Varghese N."/>
            <person name="Submissions S."/>
        </authorList>
    </citation>
    <scope>NUCLEOTIDE SEQUENCE [LARGE SCALE GENOMIC DNA]</scope>
    <source>
        <strain evidence="7 8">DSM 24802</strain>
    </source>
</reference>
<dbReference type="InterPro" id="IPR052950">
    <property type="entry name" value="CISD"/>
</dbReference>
<name>A0AAN4URW0_9RHOB</name>